<dbReference type="SUPFAM" id="SSF48452">
    <property type="entry name" value="TPR-like"/>
    <property type="match status" value="1"/>
</dbReference>
<evidence type="ECO:0000313" key="1">
    <source>
        <dbReference type="EMBL" id="UXX81207.1"/>
    </source>
</evidence>
<dbReference type="InterPro" id="IPR041662">
    <property type="entry name" value="SusD-like_2"/>
</dbReference>
<dbReference type="Gene3D" id="1.25.40.390">
    <property type="match status" value="1"/>
</dbReference>
<keyword evidence="2" id="KW-1185">Reference proteome</keyword>
<accession>A0ABY6D4W9</accession>
<dbReference type="Pfam" id="PF12771">
    <property type="entry name" value="SusD-like_2"/>
    <property type="match status" value="1"/>
</dbReference>
<reference evidence="1" key="1">
    <citation type="submission" date="2022-10" db="EMBL/GenBank/DDBJ databases">
        <title>Comparative genomics and taxonomic characterization of three novel marine species of genus Reichenbachiella exhibiting antioxidant and polysaccharide degradation activities.</title>
        <authorList>
            <person name="Muhammad N."/>
            <person name="Lee Y.-J."/>
            <person name="Ko J."/>
            <person name="Kim S.-G."/>
        </authorList>
    </citation>
    <scope>NUCLEOTIDE SEQUENCE</scope>
    <source>
        <strain evidence="1">Wsw4-B4</strain>
    </source>
</reference>
<gene>
    <name evidence="1" type="ORF">N7E81_08875</name>
</gene>
<name>A0ABY6D4W9_9BACT</name>
<dbReference type="InterPro" id="IPR011990">
    <property type="entry name" value="TPR-like_helical_dom_sf"/>
</dbReference>
<proteinExistence type="predicted"/>
<dbReference type="EMBL" id="CP106735">
    <property type="protein sequence ID" value="UXX81207.1"/>
    <property type="molecule type" value="Genomic_DNA"/>
</dbReference>
<dbReference type="RefSeq" id="WP_263052931.1">
    <property type="nucleotide sequence ID" value="NZ_CP106735.1"/>
</dbReference>
<organism evidence="1 2">
    <name type="scientific">Reichenbachiella carrageenanivorans</name>
    <dbReference type="NCBI Taxonomy" id="2979869"/>
    <lineage>
        <taxon>Bacteria</taxon>
        <taxon>Pseudomonadati</taxon>
        <taxon>Bacteroidota</taxon>
        <taxon>Cytophagia</taxon>
        <taxon>Cytophagales</taxon>
        <taxon>Reichenbachiellaceae</taxon>
        <taxon>Reichenbachiella</taxon>
    </lineage>
</organism>
<keyword evidence="1" id="KW-0449">Lipoprotein</keyword>
<evidence type="ECO:0000313" key="2">
    <source>
        <dbReference type="Proteomes" id="UP001062165"/>
    </source>
</evidence>
<protein>
    <submittedName>
        <fullName evidence="1">SusD/RagB family nutrient-binding outer membrane lipoprotein</fullName>
    </submittedName>
</protein>
<dbReference type="PROSITE" id="PS51257">
    <property type="entry name" value="PROKAR_LIPOPROTEIN"/>
    <property type="match status" value="1"/>
</dbReference>
<dbReference type="Proteomes" id="UP001062165">
    <property type="component" value="Chromosome"/>
</dbReference>
<sequence length="486" mass="53849">MKNILVILIAIFLVSCSENLDELNKNTKDPLEVSGESLFTTAQKEAVDQVAKQHVNWNNTRLWVQYACETQYRDETNYDLVTRSIPQGHWSRMYRYTLKNLEEAKAIITDTTYPSTENPAVKENKLQIIELMQLYSYSILVETFGDVPYEEALDIDVLNPKYDDADAVYRDLLDRLDAVIATLDPAHGSFSTGADNMYQGDVASWLKFANSLKLRMGMLYADVDNTFAQTVVEEAVADPVGLIMTADEDANYYYLSSTPNTNPDHVTLVLSGRSDYVATNTIIDMMAGLNDPRMDDYFTEASGGGYVGGVVGNQNTPAQNWSTFAASIKTPTKPGVIFDHIETEWLLAEGAERGYNVGGSTAESHYNAAITASIVHWGGTAAEATTYLAQPAVAYTTATGTWQEKIGTQRWLGLYNRGFDAWTALRRLDYPTLPVPTAAQSGFPVRYTYPVVEQTLNAAGWSGAKFGGANDLVTNRLWFDVADYSH</sequence>